<name>A0ABR3HSZ5_LOXSC</name>
<dbReference type="Proteomes" id="UP001549920">
    <property type="component" value="Unassembled WGS sequence"/>
</dbReference>
<evidence type="ECO:0000313" key="2">
    <source>
        <dbReference type="EMBL" id="KAL0879656.1"/>
    </source>
</evidence>
<dbReference type="EMBL" id="JBEUOH010000014">
    <property type="protein sequence ID" value="KAL0879656.1"/>
    <property type="molecule type" value="Genomic_DNA"/>
</dbReference>
<organism evidence="2 3">
    <name type="scientific">Loxostege sticticalis</name>
    <name type="common">Beet webworm moth</name>
    <dbReference type="NCBI Taxonomy" id="481309"/>
    <lineage>
        <taxon>Eukaryota</taxon>
        <taxon>Metazoa</taxon>
        <taxon>Ecdysozoa</taxon>
        <taxon>Arthropoda</taxon>
        <taxon>Hexapoda</taxon>
        <taxon>Insecta</taxon>
        <taxon>Pterygota</taxon>
        <taxon>Neoptera</taxon>
        <taxon>Endopterygota</taxon>
        <taxon>Lepidoptera</taxon>
        <taxon>Glossata</taxon>
        <taxon>Ditrysia</taxon>
        <taxon>Pyraloidea</taxon>
        <taxon>Crambidae</taxon>
        <taxon>Pyraustinae</taxon>
        <taxon>Loxostege</taxon>
    </lineage>
</organism>
<feature type="compositionally biased region" description="Basic residues" evidence="1">
    <location>
        <begin position="74"/>
        <end position="84"/>
    </location>
</feature>
<feature type="region of interest" description="Disordered" evidence="1">
    <location>
        <begin position="69"/>
        <end position="94"/>
    </location>
</feature>
<accession>A0ABR3HSZ5</accession>
<protein>
    <submittedName>
        <fullName evidence="2">Uncharacterized protein</fullName>
    </submittedName>
</protein>
<sequence>MACAIVAVLSATKKIVRPFPKAAPRKTRGARSKKSTIYTVTPEKEAIRQTYEERTKRLKAKQVKKNLTGQKGIAKGKGKTKAKNKITSPSTSEEDEYFCLICVSAYSSRKCGLWAHLECTGGSRYYIWHNCDESD</sequence>
<reference evidence="2 3" key="1">
    <citation type="submission" date="2024-06" db="EMBL/GenBank/DDBJ databases">
        <title>A chromosome-level genome assembly of beet webworm, Loxostege sticticalis.</title>
        <authorList>
            <person name="Zhang Y."/>
        </authorList>
    </citation>
    <scope>NUCLEOTIDE SEQUENCE [LARGE SCALE GENOMIC DNA]</scope>
    <source>
        <strain evidence="2">AQ026</strain>
        <tissue evidence="2">Whole body</tissue>
    </source>
</reference>
<proteinExistence type="predicted"/>
<gene>
    <name evidence="2" type="ORF">ABMA27_003371</name>
</gene>
<keyword evidence="3" id="KW-1185">Reference proteome</keyword>
<comment type="caution">
    <text evidence="2">The sequence shown here is derived from an EMBL/GenBank/DDBJ whole genome shotgun (WGS) entry which is preliminary data.</text>
</comment>
<evidence type="ECO:0000313" key="3">
    <source>
        <dbReference type="Proteomes" id="UP001549920"/>
    </source>
</evidence>
<evidence type="ECO:0000256" key="1">
    <source>
        <dbReference type="SAM" id="MobiDB-lite"/>
    </source>
</evidence>